<dbReference type="Proteomes" id="UP000030780">
    <property type="component" value="Unassembled WGS sequence"/>
</dbReference>
<gene>
    <name evidence="1" type="ORF">KM1_133430</name>
</gene>
<organism evidence="1 2">
    <name type="scientific">Entamoeba histolytica HM-3:IMSS</name>
    <dbReference type="NCBI Taxonomy" id="885315"/>
    <lineage>
        <taxon>Eukaryota</taxon>
        <taxon>Amoebozoa</taxon>
        <taxon>Evosea</taxon>
        <taxon>Archamoebae</taxon>
        <taxon>Mastigamoebida</taxon>
        <taxon>Entamoebidae</taxon>
        <taxon>Entamoeba</taxon>
    </lineage>
</organism>
<proteinExistence type="predicted"/>
<evidence type="ECO:0000313" key="1">
    <source>
        <dbReference type="EMBL" id="EMS12290.1"/>
    </source>
</evidence>
<evidence type="ECO:0000313" key="2">
    <source>
        <dbReference type="Proteomes" id="UP000030780"/>
    </source>
</evidence>
<accession>M7W3Q8</accession>
<dbReference type="EMBL" id="KB638505">
    <property type="protein sequence ID" value="EMS12290.1"/>
    <property type="molecule type" value="Genomic_DNA"/>
</dbReference>
<dbReference type="AlphaFoldDB" id="M7W3Q8"/>
<sequence>MRKNRTTKNPFGFMEYRPASPISVSSVELTVEQMNQIASEWGEYYPSELDEFEEMNNRKRSNQQRLTMNYPGFISALELKKQEDAMNSEYCSHRSYEE</sequence>
<name>M7W3Q8_ENTHI</name>
<protein>
    <submittedName>
        <fullName evidence="1">Uncharacterized protein</fullName>
    </submittedName>
</protein>
<dbReference type="VEuPathDB" id="AmoebaDB:KM1_133430"/>
<reference evidence="1 2" key="1">
    <citation type="submission" date="2013-01" db="EMBL/GenBank/DDBJ databases">
        <authorList>
            <person name="Inman J."/>
            <person name="Zafar N."/>
            <person name="Lorenzi H."/>
            <person name="Caler E."/>
        </authorList>
    </citation>
    <scope>NUCLEOTIDE SEQUENCE [LARGE SCALE GENOMIC DNA]</scope>
    <source>
        <strain evidence="1 2">HM-3:IMSS</strain>
    </source>
</reference>